<feature type="signal peptide" evidence="10">
    <location>
        <begin position="1"/>
        <end position="19"/>
    </location>
</feature>
<accession>A0A1I5XAJ6</accession>
<name>A0A1I5XAJ6_9LACT</name>
<keyword evidence="6" id="KW-0029">Amino-acid transport</keyword>
<keyword evidence="7 9" id="KW-1133">Transmembrane helix</keyword>
<dbReference type="EMBL" id="FOXW01000004">
    <property type="protein sequence ID" value="SFQ29003.1"/>
    <property type="molecule type" value="Genomic_DNA"/>
</dbReference>
<dbReference type="PROSITE" id="PS50928">
    <property type="entry name" value="ABC_TM1"/>
    <property type="match status" value="1"/>
</dbReference>
<keyword evidence="10" id="KW-0732">Signal</keyword>
<feature type="chain" id="PRO_5038412762" evidence="10">
    <location>
        <begin position="20"/>
        <end position="537"/>
    </location>
</feature>
<evidence type="ECO:0000256" key="1">
    <source>
        <dbReference type="ARBA" id="ARBA00004651"/>
    </source>
</evidence>
<dbReference type="InterPro" id="IPR001638">
    <property type="entry name" value="Solute-binding_3/MltF_N"/>
</dbReference>
<evidence type="ECO:0000256" key="8">
    <source>
        <dbReference type="ARBA" id="ARBA00023136"/>
    </source>
</evidence>
<dbReference type="InterPro" id="IPR000515">
    <property type="entry name" value="MetI-like"/>
</dbReference>
<evidence type="ECO:0000313" key="12">
    <source>
        <dbReference type="EMBL" id="SFQ29003.1"/>
    </source>
</evidence>
<dbReference type="SUPFAM" id="SSF161098">
    <property type="entry name" value="MetI-like"/>
    <property type="match status" value="1"/>
</dbReference>
<evidence type="ECO:0000259" key="11">
    <source>
        <dbReference type="PROSITE" id="PS50928"/>
    </source>
</evidence>
<feature type="transmembrane region" description="Helical" evidence="9">
    <location>
        <begin position="360"/>
        <end position="382"/>
    </location>
</feature>
<evidence type="ECO:0000256" key="6">
    <source>
        <dbReference type="ARBA" id="ARBA00022970"/>
    </source>
</evidence>
<dbReference type="Pfam" id="PF00497">
    <property type="entry name" value="SBP_bac_3"/>
    <property type="match status" value="1"/>
</dbReference>
<evidence type="ECO:0000256" key="4">
    <source>
        <dbReference type="ARBA" id="ARBA00022475"/>
    </source>
</evidence>
<sequence>MKKNILLLLLSVICFVSLAQPLTVKAQEQSPDNEFRVGLEASYAPFNWTQTSPDNGAVPIFGEEGSAYAGGYDVQIAKKIADGLGKKLVIVKVQWDGLVPALQSGTIDAVIAGMSPTEERREQIDFTDAYYESDLVVVTRKDSPFADARNLSDLSNAKITAQQSTFHYTVIDQIPDVQKEQAMKDFSAMRTSLASGVIDGYVSERPEGITATGANPDLTMVEFDEGEGFQTNPEDVQVAIGMRQGDPDLERINEIIATISEDERTELMDTAIKEQPAAVEEVPDGETAESDSDEGLLSDFRNILDEYGILFLRGTGLTLFIAVFSTIVGLLIGLLIGIFRSLPSAENPFSRFLQKLVHGLLTIYIEVFRGTPMIVQAMVIYYGTALAFGVSMNRTVAALLIVSINTGAYMSEIVRGGIFAVDKGQTEAAQAIGMTHGQTMIKVVLPQVMRNILPATGNEIIINIKDTAVLSVISVADLFFQGTTAAGTNYQYFQTFTIVGVIYLVLTISATQLLRLVERKMDGPSEYAMLDELNPEE</sequence>
<dbReference type="InterPro" id="IPR035906">
    <property type="entry name" value="MetI-like_sf"/>
</dbReference>
<dbReference type="InterPro" id="IPR043429">
    <property type="entry name" value="ArtM/GltK/GlnP/TcyL/YhdX-like"/>
</dbReference>
<keyword evidence="3 9" id="KW-0813">Transport</keyword>
<keyword evidence="8 9" id="KW-0472">Membrane</keyword>
<keyword evidence="13" id="KW-1185">Reference proteome</keyword>
<dbReference type="CDD" id="cd06261">
    <property type="entry name" value="TM_PBP2"/>
    <property type="match status" value="1"/>
</dbReference>
<dbReference type="GO" id="GO:0043190">
    <property type="term" value="C:ATP-binding cassette (ABC) transporter complex"/>
    <property type="evidence" value="ECO:0007669"/>
    <property type="project" value="InterPro"/>
</dbReference>
<protein>
    <submittedName>
        <fullName evidence="12">Putative lysine transport system permease protein</fullName>
    </submittedName>
</protein>
<evidence type="ECO:0000256" key="3">
    <source>
        <dbReference type="ARBA" id="ARBA00022448"/>
    </source>
</evidence>
<dbReference type="Gene3D" id="1.10.3720.10">
    <property type="entry name" value="MetI-like"/>
    <property type="match status" value="1"/>
</dbReference>
<evidence type="ECO:0000256" key="9">
    <source>
        <dbReference type="RuleBase" id="RU363032"/>
    </source>
</evidence>
<evidence type="ECO:0000256" key="10">
    <source>
        <dbReference type="SAM" id="SignalP"/>
    </source>
</evidence>
<dbReference type="SUPFAM" id="SSF53850">
    <property type="entry name" value="Periplasmic binding protein-like II"/>
    <property type="match status" value="1"/>
</dbReference>
<dbReference type="PANTHER" id="PTHR30614">
    <property type="entry name" value="MEMBRANE COMPONENT OF AMINO ACID ABC TRANSPORTER"/>
    <property type="match status" value="1"/>
</dbReference>
<dbReference type="Pfam" id="PF00528">
    <property type="entry name" value="BPD_transp_1"/>
    <property type="match status" value="1"/>
</dbReference>
<dbReference type="GO" id="GO:0006865">
    <property type="term" value="P:amino acid transport"/>
    <property type="evidence" value="ECO:0007669"/>
    <property type="project" value="UniProtKB-KW"/>
</dbReference>
<gene>
    <name evidence="12" type="ORF">SAMN04488506_1312</name>
</gene>
<feature type="transmembrane region" description="Helical" evidence="9">
    <location>
        <begin position="317"/>
        <end position="339"/>
    </location>
</feature>
<feature type="domain" description="ABC transmembrane type-1" evidence="11">
    <location>
        <begin position="315"/>
        <end position="514"/>
    </location>
</feature>
<dbReference type="GO" id="GO:0022857">
    <property type="term" value="F:transmembrane transporter activity"/>
    <property type="evidence" value="ECO:0007669"/>
    <property type="project" value="InterPro"/>
</dbReference>
<evidence type="ECO:0000256" key="7">
    <source>
        <dbReference type="ARBA" id="ARBA00022989"/>
    </source>
</evidence>
<keyword evidence="5 9" id="KW-0812">Transmembrane</keyword>
<comment type="subcellular location">
    <subcellularLocation>
        <location evidence="1 9">Cell membrane</location>
        <topology evidence="1 9">Multi-pass membrane protein</topology>
    </subcellularLocation>
</comment>
<evidence type="ECO:0000256" key="2">
    <source>
        <dbReference type="ARBA" id="ARBA00010072"/>
    </source>
</evidence>
<dbReference type="CDD" id="cd13627">
    <property type="entry name" value="PBP2_AA_binding_like_2"/>
    <property type="match status" value="1"/>
</dbReference>
<comment type="similarity">
    <text evidence="2">Belongs to the binding-protein-dependent transport system permease family. HisMQ subfamily.</text>
</comment>
<dbReference type="InterPro" id="IPR010065">
    <property type="entry name" value="AA_ABC_transptr_permease_3TM"/>
</dbReference>
<organism evidence="12 13">
    <name type="scientific">Desemzia incerta</name>
    <dbReference type="NCBI Taxonomy" id="82801"/>
    <lineage>
        <taxon>Bacteria</taxon>
        <taxon>Bacillati</taxon>
        <taxon>Bacillota</taxon>
        <taxon>Bacilli</taxon>
        <taxon>Lactobacillales</taxon>
        <taxon>Carnobacteriaceae</taxon>
        <taxon>Desemzia</taxon>
    </lineage>
</organism>
<dbReference type="SMART" id="SM00062">
    <property type="entry name" value="PBPb"/>
    <property type="match status" value="1"/>
</dbReference>
<dbReference type="NCBIfam" id="TIGR01726">
    <property type="entry name" value="HEQRo_perm_3TM"/>
    <property type="match status" value="1"/>
</dbReference>
<dbReference type="Proteomes" id="UP000199136">
    <property type="component" value="Unassembled WGS sequence"/>
</dbReference>
<evidence type="ECO:0000256" key="5">
    <source>
        <dbReference type="ARBA" id="ARBA00022692"/>
    </source>
</evidence>
<dbReference type="PANTHER" id="PTHR30614:SF20">
    <property type="entry name" value="GLUTAMINE TRANSPORT SYSTEM PERMEASE PROTEIN GLNP"/>
    <property type="match status" value="1"/>
</dbReference>
<dbReference type="STRING" id="82801.SAMN04488506_1312"/>
<keyword evidence="4" id="KW-1003">Cell membrane</keyword>
<feature type="transmembrane region" description="Helical" evidence="9">
    <location>
        <begin position="492"/>
        <end position="514"/>
    </location>
</feature>
<dbReference type="AlphaFoldDB" id="A0A1I5XAJ6"/>
<proteinExistence type="inferred from homology"/>
<reference evidence="12 13" key="1">
    <citation type="submission" date="2016-10" db="EMBL/GenBank/DDBJ databases">
        <authorList>
            <person name="de Groot N.N."/>
        </authorList>
    </citation>
    <scope>NUCLEOTIDE SEQUENCE [LARGE SCALE GENOMIC DNA]</scope>
    <source>
        <strain evidence="12 13">DSM 20581</strain>
    </source>
</reference>
<evidence type="ECO:0000313" key="13">
    <source>
        <dbReference type="Proteomes" id="UP000199136"/>
    </source>
</evidence>
<dbReference type="RefSeq" id="WP_425248178.1">
    <property type="nucleotide sequence ID" value="NZ_FOXW01000004.1"/>
</dbReference>
<dbReference type="Gene3D" id="3.40.190.10">
    <property type="entry name" value="Periplasmic binding protein-like II"/>
    <property type="match status" value="2"/>
</dbReference>